<dbReference type="InterPro" id="IPR036663">
    <property type="entry name" value="Fumarylacetoacetase_C_sf"/>
</dbReference>
<name>A0A330H5Q6_9HYPH</name>
<dbReference type="EMBL" id="QMBP01000037">
    <property type="protein sequence ID" value="RAZ82392.1"/>
    <property type="molecule type" value="Genomic_DNA"/>
</dbReference>
<accession>A0A330H5Q6</accession>
<comment type="caution">
    <text evidence="3">The sequence shown here is derived from an EMBL/GenBank/DDBJ whole genome shotgun (WGS) entry which is preliminary data.</text>
</comment>
<dbReference type="RefSeq" id="WP_146770383.1">
    <property type="nucleotide sequence ID" value="NZ_QMBP01000037.1"/>
</dbReference>
<evidence type="ECO:0000259" key="2">
    <source>
        <dbReference type="Pfam" id="PF01557"/>
    </source>
</evidence>
<dbReference type="GO" id="GO:0008684">
    <property type="term" value="F:2-oxopent-4-enoate hydratase activity"/>
    <property type="evidence" value="ECO:0007669"/>
    <property type="project" value="TreeGrafter"/>
</dbReference>
<organism evidence="3 4">
    <name type="scientific">Mesorhizobium hawassense</name>
    <dbReference type="NCBI Taxonomy" id="1209954"/>
    <lineage>
        <taxon>Bacteria</taxon>
        <taxon>Pseudomonadati</taxon>
        <taxon>Pseudomonadota</taxon>
        <taxon>Alphaproteobacteria</taxon>
        <taxon>Hyphomicrobiales</taxon>
        <taxon>Phyllobacteriaceae</taxon>
        <taxon>Mesorhizobium</taxon>
    </lineage>
</organism>
<dbReference type="Proteomes" id="UP000251558">
    <property type="component" value="Unassembled WGS sequence"/>
</dbReference>
<dbReference type="GO" id="GO:0005737">
    <property type="term" value="C:cytoplasm"/>
    <property type="evidence" value="ECO:0007669"/>
    <property type="project" value="TreeGrafter"/>
</dbReference>
<dbReference type="InterPro" id="IPR050772">
    <property type="entry name" value="Hydratase-Decarb/MhpD_sf"/>
</dbReference>
<dbReference type="SUPFAM" id="SSF56529">
    <property type="entry name" value="FAH"/>
    <property type="match status" value="1"/>
</dbReference>
<dbReference type="OrthoDB" id="9792137at2"/>
<evidence type="ECO:0000313" key="3">
    <source>
        <dbReference type="EMBL" id="RAZ82392.1"/>
    </source>
</evidence>
<proteinExistence type="predicted"/>
<evidence type="ECO:0000256" key="1">
    <source>
        <dbReference type="ARBA" id="ARBA00023239"/>
    </source>
</evidence>
<keyword evidence="1" id="KW-0456">Lyase</keyword>
<sequence>MAVIASWRSQILGISVHKTWSTGQLSQELIALWRTGGQAEPFSRRFAQFDLHDAYDVVAEVARLRRELGERTVGRKIGFTNRSIWGQLGIAAPIWNFIYDTTVSEAVAHPSINLDGMPEPRIEPEMVLHLASAPVPGMSTADLLECVDWVAPAFEIVFSIFPNWKFTAADAAAAYGVHGALILGERFHLTGSQPQGDDQLHSFTVELESQAGDLRQGRATDVLGGPLQALKFLTEEIGHRPECEPLHPGELITTGTLTEAMPVRSRDVWTARFGGIPVSPVKLSIE</sequence>
<dbReference type="InterPro" id="IPR011234">
    <property type="entry name" value="Fumarylacetoacetase-like_C"/>
</dbReference>
<feature type="domain" description="Fumarylacetoacetase-like C-terminal" evidence="2">
    <location>
        <begin position="118"/>
        <end position="276"/>
    </location>
</feature>
<reference evidence="4" key="1">
    <citation type="submission" date="2018-06" db="EMBL/GenBank/DDBJ databases">
        <authorList>
            <person name="Helene L.C."/>
            <person name="Dall'Agnol R."/>
            <person name="Delamuta J.R."/>
            <person name="Hungria M."/>
        </authorList>
    </citation>
    <scope>NUCLEOTIDE SEQUENCE [LARGE SCALE GENOMIC DNA]</scope>
    <source>
        <strain evidence="4">AC99b</strain>
    </source>
</reference>
<dbReference type="Gene3D" id="3.90.850.10">
    <property type="entry name" value="Fumarylacetoacetase-like, C-terminal domain"/>
    <property type="match status" value="1"/>
</dbReference>
<protein>
    <submittedName>
        <fullName evidence="3">Hydratase</fullName>
    </submittedName>
</protein>
<gene>
    <name evidence="3" type="ORF">DPM33_34900</name>
</gene>
<dbReference type="AlphaFoldDB" id="A0A330H5Q6"/>
<dbReference type="PANTHER" id="PTHR30143:SF0">
    <property type="entry name" value="2-KETO-4-PENTENOATE HYDRATASE"/>
    <property type="match status" value="1"/>
</dbReference>
<keyword evidence="4" id="KW-1185">Reference proteome</keyword>
<dbReference type="PANTHER" id="PTHR30143">
    <property type="entry name" value="ACID HYDRATASE"/>
    <property type="match status" value="1"/>
</dbReference>
<evidence type="ECO:0000313" key="4">
    <source>
        <dbReference type="Proteomes" id="UP000251558"/>
    </source>
</evidence>
<reference evidence="3 4" key="2">
    <citation type="submission" date="2018-07" db="EMBL/GenBank/DDBJ databases">
        <title>Diversity of Mesorhizobium strains in Brazil.</title>
        <authorList>
            <person name="Helene L.C.F."/>
            <person name="Dall'Agnol R."/>
            <person name="Delamuta J.R.M."/>
            <person name="Hungria M."/>
        </authorList>
    </citation>
    <scope>NUCLEOTIDE SEQUENCE [LARGE SCALE GENOMIC DNA]</scope>
    <source>
        <strain evidence="3 4">AC99b</strain>
    </source>
</reference>
<dbReference type="Pfam" id="PF01557">
    <property type="entry name" value="FAA_hydrolase"/>
    <property type="match status" value="1"/>
</dbReference>